<proteinExistence type="predicted"/>
<reference evidence="2" key="1">
    <citation type="submission" date="2020-06" db="EMBL/GenBank/DDBJ databases">
        <authorList>
            <consortium name="Plant Systems Biology data submission"/>
        </authorList>
    </citation>
    <scope>NUCLEOTIDE SEQUENCE</scope>
    <source>
        <strain evidence="2">D6</strain>
    </source>
</reference>
<feature type="region of interest" description="Disordered" evidence="1">
    <location>
        <begin position="19"/>
        <end position="57"/>
    </location>
</feature>
<accession>A0A9N8HZ00</accession>
<protein>
    <recommendedName>
        <fullName evidence="4">Transposase</fullName>
    </recommendedName>
</protein>
<dbReference type="AlphaFoldDB" id="A0A9N8HZ00"/>
<comment type="caution">
    <text evidence="2">The sequence shown here is derived from an EMBL/GenBank/DDBJ whole genome shotgun (WGS) entry which is preliminary data.</text>
</comment>
<gene>
    <name evidence="2" type="ORF">SEMRO_2719_G335440.1</name>
</gene>
<feature type="compositionally biased region" description="Polar residues" evidence="1">
    <location>
        <begin position="46"/>
        <end position="57"/>
    </location>
</feature>
<evidence type="ECO:0000313" key="3">
    <source>
        <dbReference type="Proteomes" id="UP001153069"/>
    </source>
</evidence>
<organism evidence="2 3">
    <name type="scientific">Seminavis robusta</name>
    <dbReference type="NCBI Taxonomy" id="568900"/>
    <lineage>
        <taxon>Eukaryota</taxon>
        <taxon>Sar</taxon>
        <taxon>Stramenopiles</taxon>
        <taxon>Ochrophyta</taxon>
        <taxon>Bacillariophyta</taxon>
        <taxon>Bacillariophyceae</taxon>
        <taxon>Bacillariophycidae</taxon>
        <taxon>Naviculales</taxon>
        <taxon>Naviculaceae</taxon>
        <taxon>Seminavis</taxon>
    </lineage>
</organism>
<evidence type="ECO:0000256" key="1">
    <source>
        <dbReference type="SAM" id="MobiDB-lite"/>
    </source>
</evidence>
<dbReference type="EMBL" id="CAICTM010002717">
    <property type="protein sequence ID" value="CAB9530035.1"/>
    <property type="molecule type" value="Genomic_DNA"/>
</dbReference>
<evidence type="ECO:0000313" key="2">
    <source>
        <dbReference type="EMBL" id="CAB9530035.1"/>
    </source>
</evidence>
<evidence type="ECO:0008006" key="4">
    <source>
        <dbReference type="Google" id="ProtNLM"/>
    </source>
</evidence>
<dbReference type="Proteomes" id="UP001153069">
    <property type="component" value="Unassembled WGS sequence"/>
</dbReference>
<sequence>MIGGHGMIVKIDESKFVKSKYKRKLGPRNGGKDSTTKNGDVGGAQQDESNTGARNKNLCSPWFDNTHGHVVEGLHKPGKAWLHPQDFVPQARVRGSRLNTHTQTIEGSWTLLKKAIPV</sequence>
<keyword evidence="3" id="KW-1185">Reference proteome</keyword>
<dbReference type="OrthoDB" id="10052789at2759"/>
<name>A0A9N8HZ00_9STRA</name>